<evidence type="ECO:0000313" key="4">
    <source>
        <dbReference type="Proteomes" id="UP000663832"/>
    </source>
</evidence>
<comment type="similarity">
    <text evidence="1">Belongs to the palmitoyl-protein thioesterase family.</text>
</comment>
<dbReference type="PANTHER" id="PTHR11247:SF67">
    <property type="entry name" value="PALMITOYL-PROTEIN THIOESTERASE 3"/>
    <property type="match status" value="1"/>
</dbReference>
<dbReference type="OrthoDB" id="155976at2759"/>
<name>A0A815L5V8_9BILA</name>
<dbReference type="PANTHER" id="PTHR11247">
    <property type="entry name" value="PALMITOYL-PROTEIN THIOESTERASE/DOLICHYLDIPHOSPHATASE 1"/>
    <property type="match status" value="1"/>
</dbReference>
<evidence type="ECO:0000256" key="2">
    <source>
        <dbReference type="ARBA" id="ARBA00022801"/>
    </source>
</evidence>
<keyword evidence="4" id="KW-1185">Reference proteome</keyword>
<sequence>MQFALFTTYLLCMGINRCPSIITFSENYTSSWIIFEGKVENEIKMSRLTFLLFKTTILSRSIQSIIYRPVVLMHGIVASASDMNELADWLRTSFSGIYVVSIEIGNGFDDSFLWSLDKQVEYFCTKIRNDINLQKGFNMLGFSQGSLIVRGAVERCSLPVYNLITLNGLHQGIFGIPYLLKLPIYIRELITKYAYEKQMQNRISIANYWRDPTQLNKYIADCHFLPDINNEHEIRNETYRINMLKLNAFVMTYSDIDEVVTPKESGWFMGYISQSLYIETWNNSRQFTEDLIGMRTLWKQGKLYTFISHTRHQDTPHLPNREFFMKNILSFFNNTLL</sequence>
<accession>A0A815L5V8</accession>
<keyword evidence="2" id="KW-0378">Hydrolase</keyword>
<dbReference type="SUPFAM" id="SSF53474">
    <property type="entry name" value="alpha/beta-Hydrolases"/>
    <property type="match status" value="1"/>
</dbReference>
<dbReference type="Proteomes" id="UP000663832">
    <property type="component" value="Unassembled WGS sequence"/>
</dbReference>
<dbReference type="Pfam" id="PF02089">
    <property type="entry name" value="Palm_thioest"/>
    <property type="match status" value="1"/>
</dbReference>
<dbReference type="AlphaFoldDB" id="A0A815L5V8"/>
<evidence type="ECO:0008006" key="5">
    <source>
        <dbReference type="Google" id="ProtNLM"/>
    </source>
</evidence>
<evidence type="ECO:0000313" key="3">
    <source>
        <dbReference type="EMBL" id="CAF1404719.1"/>
    </source>
</evidence>
<dbReference type="GO" id="GO:0016790">
    <property type="term" value="F:thiolester hydrolase activity"/>
    <property type="evidence" value="ECO:0007669"/>
    <property type="project" value="TreeGrafter"/>
</dbReference>
<dbReference type="InterPro" id="IPR029058">
    <property type="entry name" value="AB_hydrolase_fold"/>
</dbReference>
<dbReference type="Gene3D" id="3.40.50.1820">
    <property type="entry name" value="alpha/beta hydrolase"/>
    <property type="match status" value="1"/>
</dbReference>
<evidence type="ECO:0000256" key="1">
    <source>
        <dbReference type="ARBA" id="ARBA00010758"/>
    </source>
</evidence>
<gene>
    <name evidence="3" type="ORF">QVE165_LOCUS37030</name>
</gene>
<organism evidence="3 4">
    <name type="scientific">Adineta steineri</name>
    <dbReference type="NCBI Taxonomy" id="433720"/>
    <lineage>
        <taxon>Eukaryota</taxon>
        <taxon>Metazoa</taxon>
        <taxon>Spiralia</taxon>
        <taxon>Gnathifera</taxon>
        <taxon>Rotifera</taxon>
        <taxon>Eurotatoria</taxon>
        <taxon>Bdelloidea</taxon>
        <taxon>Adinetida</taxon>
        <taxon>Adinetidae</taxon>
        <taxon>Adineta</taxon>
    </lineage>
</organism>
<proteinExistence type="inferred from homology"/>
<dbReference type="EMBL" id="CAJNOM010000379">
    <property type="protein sequence ID" value="CAF1404719.1"/>
    <property type="molecule type" value="Genomic_DNA"/>
</dbReference>
<protein>
    <recommendedName>
        <fullName evidence="5">Palmitoyl-protein hydrolase</fullName>
    </recommendedName>
</protein>
<dbReference type="GO" id="GO:0005764">
    <property type="term" value="C:lysosome"/>
    <property type="evidence" value="ECO:0007669"/>
    <property type="project" value="TreeGrafter"/>
</dbReference>
<reference evidence="3" key="1">
    <citation type="submission" date="2021-02" db="EMBL/GenBank/DDBJ databases">
        <authorList>
            <person name="Nowell W R."/>
        </authorList>
    </citation>
    <scope>NUCLEOTIDE SEQUENCE</scope>
</reference>
<comment type="caution">
    <text evidence="3">The sequence shown here is derived from an EMBL/GenBank/DDBJ whole genome shotgun (WGS) entry which is preliminary data.</text>
</comment>